<dbReference type="EMBL" id="AOHD02000064">
    <property type="protein sequence ID" value="EQA78550.1"/>
    <property type="molecule type" value="Genomic_DNA"/>
</dbReference>
<organism evidence="1 2">
    <name type="scientific">Leptospira alstonii serovar Pingchang str. 80-412</name>
    <dbReference type="NCBI Taxonomy" id="1218564"/>
    <lineage>
        <taxon>Bacteria</taxon>
        <taxon>Pseudomonadati</taxon>
        <taxon>Spirochaetota</taxon>
        <taxon>Spirochaetia</taxon>
        <taxon>Leptospirales</taxon>
        <taxon>Leptospiraceae</taxon>
        <taxon>Leptospira</taxon>
    </lineage>
</organism>
<comment type="caution">
    <text evidence="1">The sequence shown here is derived from an EMBL/GenBank/DDBJ whole genome shotgun (WGS) entry which is preliminary data.</text>
</comment>
<sequence>MGTLLISSDSKISSTLGENRSETVTLLIPEDTWVRFSEKDIKLLPRKIPELLRTYGKYLS</sequence>
<name>T0FLC2_9LEPT</name>
<reference evidence="1" key="1">
    <citation type="submission" date="2013-05" db="EMBL/GenBank/DDBJ databases">
        <authorList>
            <person name="Harkins D.M."/>
            <person name="Durkin A.S."/>
            <person name="Brinkac L.M."/>
            <person name="Haft D.H."/>
            <person name="Selengut J.D."/>
            <person name="Sanka R."/>
            <person name="DePew J."/>
            <person name="Purushe J."/>
            <person name="Galloway R.L."/>
            <person name="Vinetz J.M."/>
            <person name="Sutton G.G."/>
            <person name="Nierman W.C."/>
            <person name="Fouts D.E."/>
        </authorList>
    </citation>
    <scope>NUCLEOTIDE SEQUENCE [LARGE SCALE GENOMIC DNA]</scope>
    <source>
        <strain evidence="1">80-412</strain>
    </source>
</reference>
<dbReference type="AlphaFoldDB" id="T0FLC2"/>
<protein>
    <submittedName>
        <fullName evidence="1">PF07600 domain protein</fullName>
    </submittedName>
</protein>
<evidence type="ECO:0000313" key="2">
    <source>
        <dbReference type="Proteomes" id="UP000015445"/>
    </source>
</evidence>
<dbReference type="Proteomes" id="UP000015445">
    <property type="component" value="Unassembled WGS sequence"/>
</dbReference>
<feature type="non-terminal residue" evidence="1">
    <location>
        <position position="60"/>
    </location>
</feature>
<dbReference type="Pfam" id="PF07600">
    <property type="entry name" value="DUF1564"/>
    <property type="match status" value="1"/>
</dbReference>
<dbReference type="RefSeq" id="WP_021064761.1">
    <property type="nucleotide sequence ID" value="NZ_AOHD02000064.1"/>
</dbReference>
<keyword evidence="2" id="KW-1185">Reference proteome</keyword>
<evidence type="ECO:0000313" key="1">
    <source>
        <dbReference type="EMBL" id="EQA78550.1"/>
    </source>
</evidence>
<gene>
    <name evidence="1" type="ORF">LEP1GSC193_1333</name>
</gene>
<accession>T0FLC2</accession>
<dbReference type="InterPro" id="IPR011458">
    <property type="entry name" value="DUF1564"/>
</dbReference>
<proteinExistence type="predicted"/>